<dbReference type="CDD" id="cd00038">
    <property type="entry name" value="CAP_ED"/>
    <property type="match status" value="1"/>
</dbReference>
<sequence>MNNFLIRSLEHTGVLSEVEIEALQHVNLRERIVPARTDIDHDDFSDTIHLILDGFACRYKIWAEGERRILSLLVPGDLCGGHATMPFVFHNKVAALTNCTIADIPRQTMAELIDRYPRIARALWWVTLAKLSTTQAWLANMGRPADKRMAHFFCEVLVRLQAADLADENSYDLGLTQFDLAEIFGLSNVHVNRVLKALKESGLLAVSNRRVTIFDVRRLKKLAEFDPGYLHDISGSTMEGRSTLVQEPIARWRA</sequence>
<organism evidence="5 6">
    <name type="scientific">Methylobacterium isbiliense</name>
    <dbReference type="NCBI Taxonomy" id="315478"/>
    <lineage>
        <taxon>Bacteria</taxon>
        <taxon>Pseudomonadati</taxon>
        <taxon>Pseudomonadota</taxon>
        <taxon>Alphaproteobacteria</taxon>
        <taxon>Hyphomicrobiales</taxon>
        <taxon>Methylobacteriaceae</taxon>
        <taxon>Methylobacterium</taxon>
    </lineage>
</organism>
<dbReference type="Proteomes" id="UP001055153">
    <property type="component" value="Unassembled WGS sequence"/>
</dbReference>
<dbReference type="PANTHER" id="PTHR24567:SF68">
    <property type="entry name" value="DNA-BINDING TRANSCRIPTIONAL DUAL REGULATOR CRP"/>
    <property type="match status" value="1"/>
</dbReference>
<keyword evidence="2" id="KW-0238">DNA-binding</keyword>
<evidence type="ECO:0000256" key="2">
    <source>
        <dbReference type="ARBA" id="ARBA00023125"/>
    </source>
</evidence>
<dbReference type="SUPFAM" id="SSF46785">
    <property type="entry name" value="Winged helix' DNA-binding domain"/>
    <property type="match status" value="1"/>
</dbReference>
<dbReference type="InterPro" id="IPR000595">
    <property type="entry name" value="cNMP-bd_dom"/>
</dbReference>
<dbReference type="InterPro" id="IPR050397">
    <property type="entry name" value="Env_Response_Regulators"/>
</dbReference>
<dbReference type="Pfam" id="PF00027">
    <property type="entry name" value="cNMP_binding"/>
    <property type="match status" value="1"/>
</dbReference>
<dbReference type="Gene3D" id="2.60.120.10">
    <property type="entry name" value="Jelly Rolls"/>
    <property type="match status" value="1"/>
</dbReference>
<evidence type="ECO:0000256" key="3">
    <source>
        <dbReference type="ARBA" id="ARBA00023163"/>
    </source>
</evidence>
<dbReference type="InterPro" id="IPR036390">
    <property type="entry name" value="WH_DNA-bd_sf"/>
</dbReference>
<feature type="domain" description="HTH crp-type" evidence="4">
    <location>
        <begin position="143"/>
        <end position="217"/>
    </location>
</feature>
<evidence type="ECO:0000313" key="5">
    <source>
        <dbReference type="EMBL" id="GJE00528.1"/>
    </source>
</evidence>
<dbReference type="InterPro" id="IPR012318">
    <property type="entry name" value="HTH_CRP"/>
</dbReference>
<dbReference type="InterPro" id="IPR014710">
    <property type="entry name" value="RmlC-like_jellyroll"/>
</dbReference>
<comment type="caution">
    <text evidence="5">The sequence shown here is derived from an EMBL/GenBank/DDBJ whole genome shotgun (WGS) entry which is preliminary data.</text>
</comment>
<proteinExistence type="predicted"/>
<protein>
    <submittedName>
        <fullName evidence="5">Nitrogen fixation regulation protein FixK</fullName>
    </submittedName>
</protein>
<gene>
    <name evidence="5" type="primary">fixK_4</name>
    <name evidence="5" type="ORF">GMJLKIPL_2450</name>
</gene>
<dbReference type="InterPro" id="IPR036388">
    <property type="entry name" value="WH-like_DNA-bd_sf"/>
</dbReference>
<evidence type="ECO:0000313" key="6">
    <source>
        <dbReference type="Proteomes" id="UP001055153"/>
    </source>
</evidence>
<evidence type="ECO:0000256" key="1">
    <source>
        <dbReference type="ARBA" id="ARBA00023015"/>
    </source>
</evidence>
<dbReference type="SMART" id="SM00419">
    <property type="entry name" value="HTH_CRP"/>
    <property type="match status" value="1"/>
</dbReference>
<keyword evidence="1" id="KW-0805">Transcription regulation</keyword>
<keyword evidence="6" id="KW-1185">Reference proteome</keyword>
<reference evidence="5" key="1">
    <citation type="journal article" date="2021" name="Front. Microbiol.">
        <title>Comprehensive Comparative Genomics and Phenotyping of Methylobacterium Species.</title>
        <authorList>
            <person name="Alessa O."/>
            <person name="Ogura Y."/>
            <person name="Fujitani Y."/>
            <person name="Takami H."/>
            <person name="Hayashi T."/>
            <person name="Sahin N."/>
            <person name="Tani A."/>
        </authorList>
    </citation>
    <scope>NUCLEOTIDE SEQUENCE</scope>
    <source>
        <strain evidence="5">DSM 17168</strain>
    </source>
</reference>
<dbReference type="EMBL" id="BPQQ01000027">
    <property type="protein sequence ID" value="GJE00528.1"/>
    <property type="molecule type" value="Genomic_DNA"/>
</dbReference>
<dbReference type="InterPro" id="IPR018490">
    <property type="entry name" value="cNMP-bd_dom_sf"/>
</dbReference>
<evidence type="ECO:0000259" key="4">
    <source>
        <dbReference type="PROSITE" id="PS51063"/>
    </source>
</evidence>
<accession>A0ABQ4SFE9</accession>
<dbReference type="PROSITE" id="PS51063">
    <property type="entry name" value="HTH_CRP_2"/>
    <property type="match status" value="1"/>
</dbReference>
<dbReference type="Pfam" id="PF13545">
    <property type="entry name" value="HTH_Crp_2"/>
    <property type="match status" value="1"/>
</dbReference>
<dbReference type="RefSeq" id="WP_238235413.1">
    <property type="nucleotide sequence ID" value="NZ_BPQQ01000027.1"/>
</dbReference>
<dbReference type="SUPFAM" id="SSF51206">
    <property type="entry name" value="cAMP-binding domain-like"/>
    <property type="match status" value="1"/>
</dbReference>
<dbReference type="PANTHER" id="PTHR24567">
    <property type="entry name" value="CRP FAMILY TRANSCRIPTIONAL REGULATORY PROTEIN"/>
    <property type="match status" value="1"/>
</dbReference>
<dbReference type="Gene3D" id="1.10.10.10">
    <property type="entry name" value="Winged helix-like DNA-binding domain superfamily/Winged helix DNA-binding domain"/>
    <property type="match status" value="1"/>
</dbReference>
<keyword evidence="3" id="KW-0804">Transcription</keyword>
<name>A0ABQ4SFE9_9HYPH</name>
<reference evidence="5" key="2">
    <citation type="submission" date="2021-08" db="EMBL/GenBank/DDBJ databases">
        <authorList>
            <person name="Tani A."/>
            <person name="Ola A."/>
            <person name="Ogura Y."/>
            <person name="Katsura K."/>
            <person name="Hayashi T."/>
        </authorList>
    </citation>
    <scope>NUCLEOTIDE SEQUENCE</scope>
    <source>
        <strain evidence="5">DSM 17168</strain>
    </source>
</reference>